<keyword evidence="1" id="KW-1133">Transmembrane helix</keyword>
<evidence type="ECO:0000313" key="2">
    <source>
        <dbReference type="EMBL" id="KVW97365.1"/>
    </source>
</evidence>
<evidence type="ECO:0000256" key="1">
    <source>
        <dbReference type="SAM" id="Phobius"/>
    </source>
</evidence>
<gene>
    <name evidence="2" type="ORF">ABW22_04510</name>
</gene>
<dbReference type="RefSeq" id="WP_059752350.1">
    <property type="nucleotide sequence ID" value="NZ_LDUG01000016.1"/>
</dbReference>
<comment type="caution">
    <text evidence="2">The sequence shown here is derived from an EMBL/GenBank/DDBJ whole genome shotgun (WGS) entry which is preliminary data.</text>
</comment>
<feature type="transmembrane region" description="Helical" evidence="1">
    <location>
        <begin position="15"/>
        <end position="34"/>
    </location>
</feature>
<dbReference type="Pfam" id="PF05545">
    <property type="entry name" value="FixQ"/>
    <property type="match status" value="1"/>
</dbReference>
<sequence>MEWLMWFSKPENTKPLALIIFFVTFIGIVIYVYGSKKRSAKLESYRDIPFLDDQPGDQDGTKDKQ</sequence>
<accession>A0A106BRM1</accession>
<keyword evidence="1" id="KW-0472">Membrane</keyword>
<name>A0A106BRM1_THIDE</name>
<organism evidence="2 3">
    <name type="scientific">Thiobacillus denitrificans</name>
    <dbReference type="NCBI Taxonomy" id="36861"/>
    <lineage>
        <taxon>Bacteria</taxon>
        <taxon>Pseudomonadati</taxon>
        <taxon>Pseudomonadota</taxon>
        <taxon>Betaproteobacteria</taxon>
        <taxon>Nitrosomonadales</taxon>
        <taxon>Thiobacillaceae</taxon>
        <taxon>Thiobacillus</taxon>
    </lineage>
</organism>
<dbReference type="OrthoDB" id="7066079at2"/>
<evidence type="ECO:0000313" key="3">
    <source>
        <dbReference type="Proteomes" id="UP000064243"/>
    </source>
</evidence>
<keyword evidence="3" id="KW-1185">Reference proteome</keyword>
<dbReference type="EMBL" id="LDUG01000016">
    <property type="protein sequence ID" value="KVW97365.1"/>
    <property type="molecule type" value="Genomic_DNA"/>
</dbReference>
<keyword evidence="1" id="KW-0812">Transmembrane</keyword>
<dbReference type="STRING" id="1123392.GCA_000376425_00882"/>
<reference evidence="2 3" key="1">
    <citation type="journal article" date="2015" name="Appl. Environ. Microbiol.">
        <title>Aerobic and Anaerobic Thiosulfate Oxidation by a Cold-Adapted, Subglacial Chemoautotroph.</title>
        <authorList>
            <person name="Harrold Z.R."/>
            <person name="Skidmore M.L."/>
            <person name="Hamilton T.L."/>
            <person name="Desch L."/>
            <person name="Amada K."/>
            <person name="van Gelder W."/>
            <person name="Glover K."/>
            <person name="Roden E.E."/>
            <person name="Boyd E.S."/>
        </authorList>
    </citation>
    <scope>NUCLEOTIDE SEQUENCE [LARGE SCALE GENOMIC DNA]</scope>
    <source>
        <strain evidence="2 3">RG</strain>
    </source>
</reference>
<proteinExistence type="predicted"/>
<protein>
    <submittedName>
        <fullName evidence="2">Uncharacterized protein</fullName>
    </submittedName>
</protein>
<dbReference type="Proteomes" id="UP000064243">
    <property type="component" value="Unassembled WGS sequence"/>
</dbReference>
<dbReference type="PATRIC" id="fig|36861.3.peg.359"/>
<dbReference type="InterPro" id="IPR008621">
    <property type="entry name" value="Cbb3-typ_cyt_oxidase_comp"/>
</dbReference>
<dbReference type="AlphaFoldDB" id="A0A106BRM1"/>